<keyword evidence="8" id="KW-1185">Reference proteome</keyword>
<proteinExistence type="predicted"/>
<dbReference type="GO" id="GO:0046872">
    <property type="term" value="F:metal ion binding"/>
    <property type="evidence" value="ECO:0007669"/>
    <property type="project" value="UniProtKB-KW"/>
</dbReference>
<dbReference type="AlphaFoldDB" id="A0A0C9U1H3"/>
<evidence type="ECO:0008006" key="9">
    <source>
        <dbReference type="Google" id="ProtNLM"/>
    </source>
</evidence>
<feature type="binding site" evidence="4">
    <location>
        <begin position="82"/>
        <end position="87"/>
    </location>
    <ligand>
        <name>GTP</name>
        <dbReference type="ChEBI" id="CHEBI:37565"/>
    </ligand>
</feature>
<feature type="region of interest" description="Disordered" evidence="6">
    <location>
        <begin position="1"/>
        <end position="42"/>
    </location>
</feature>
<evidence type="ECO:0000256" key="3">
    <source>
        <dbReference type="ARBA" id="ARBA00023224"/>
    </source>
</evidence>
<dbReference type="Proteomes" id="UP000054279">
    <property type="component" value="Unassembled WGS sequence"/>
</dbReference>
<evidence type="ECO:0000256" key="6">
    <source>
        <dbReference type="SAM" id="MobiDB-lite"/>
    </source>
</evidence>
<dbReference type="GO" id="GO:0003924">
    <property type="term" value="F:GTPase activity"/>
    <property type="evidence" value="ECO:0007669"/>
    <property type="project" value="InterPro"/>
</dbReference>
<dbReference type="HOGENOM" id="CLU_1149588_0_0_1"/>
<dbReference type="Gene3D" id="3.40.50.300">
    <property type="entry name" value="P-loop containing nucleotide triphosphate hydrolases"/>
    <property type="match status" value="1"/>
</dbReference>
<dbReference type="InterPro" id="IPR001019">
    <property type="entry name" value="Gprotein_alpha_su"/>
</dbReference>
<accession>A0A0C9U1H3</accession>
<dbReference type="GO" id="GO:0007186">
    <property type="term" value="P:G protein-coupled receptor signaling pathway"/>
    <property type="evidence" value="ECO:0007669"/>
    <property type="project" value="InterPro"/>
</dbReference>
<dbReference type="GO" id="GO:0005525">
    <property type="term" value="F:GTP binding"/>
    <property type="evidence" value="ECO:0007669"/>
    <property type="project" value="UniProtKB-KW"/>
</dbReference>
<evidence type="ECO:0000313" key="8">
    <source>
        <dbReference type="Proteomes" id="UP000054279"/>
    </source>
</evidence>
<keyword evidence="5" id="KW-0479">Metal-binding</keyword>
<organism evidence="7 8">
    <name type="scientific">Sphaerobolus stellatus (strain SS14)</name>
    <dbReference type="NCBI Taxonomy" id="990650"/>
    <lineage>
        <taxon>Eukaryota</taxon>
        <taxon>Fungi</taxon>
        <taxon>Dikarya</taxon>
        <taxon>Basidiomycota</taxon>
        <taxon>Agaricomycotina</taxon>
        <taxon>Agaricomycetes</taxon>
        <taxon>Phallomycetidae</taxon>
        <taxon>Geastrales</taxon>
        <taxon>Sphaerobolaceae</taxon>
        <taxon>Sphaerobolus</taxon>
    </lineage>
</organism>
<name>A0A0C9U1H3_SPHS4</name>
<reference evidence="7 8" key="1">
    <citation type="submission" date="2014-06" db="EMBL/GenBank/DDBJ databases">
        <title>Evolutionary Origins and Diversification of the Mycorrhizal Mutualists.</title>
        <authorList>
            <consortium name="DOE Joint Genome Institute"/>
            <consortium name="Mycorrhizal Genomics Consortium"/>
            <person name="Kohler A."/>
            <person name="Kuo A."/>
            <person name="Nagy L.G."/>
            <person name="Floudas D."/>
            <person name="Copeland A."/>
            <person name="Barry K.W."/>
            <person name="Cichocki N."/>
            <person name="Veneault-Fourrey C."/>
            <person name="LaButti K."/>
            <person name="Lindquist E.A."/>
            <person name="Lipzen A."/>
            <person name="Lundell T."/>
            <person name="Morin E."/>
            <person name="Murat C."/>
            <person name="Riley R."/>
            <person name="Ohm R."/>
            <person name="Sun H."/>
            <person name="Tunlid A."/>
            <person name="Henrissat B."/>
            <person name="Grigoriev I.V."/>
            <person name="Hibbett D.S."/>
            <person name="Martin F."/>
        </authorList>
    </citation>
    <scope>NUCLEOTIDE SEQUENCE [LARGE SCALE GENOMIC DNA]</scope>
    <source>
        <strain evidence="7 8">SS14</strain>
    </source>
</reference>
<protein>
    <recommendedName>
        <fullName evidence="9">Guanine nucleotide-binding protein subunit alpha</fullName>
    </recommendedName>
</protein>
<feature type="binding site" evidence="5">
    <location>
        <position position="86"/>
    </location>
    <ligand>
        <name>Mg(2+)</name>
        <dbReference type="ChEBI" id="CHEBI:18420"/>
    </ligand>
</feature>
<evidence type="ECO:0000256" key="4">
    <source>
        <dbReference type="PIRSR" id="PIRSR601019-1"/>
    </source>
</evidence>
<keyword evidence="1 4" id="KW-0547">Nucleotide-binding</keyword>
<keyword evidence="3" id="KW-0807">Transducer</keyword>
<keyword evidence="2 4" id="KW-0342">GTP-binding</keyword>
<dbReference type="EMBL" id="KN837176">
    <property type="protein sequence ID" value="KIJ36648.1"/>
    <property type="molecule type" value="Genomic_DNA"/>
</dbReference>
<dbReference type="SUPFAM" id="SSF52540">
    <property type="entry name" value="P-loop containing nucleoside triphosphate hydrolases"/>
    <property type="match status" value="1"/>
</dbReference>
<feature type="non-terminal residue" evidence="7">
    <location>
        <position position="1"/>
    </location>
</feature>
<feature type="region of interest" description="Disordered" evidence="6">
    <location>
        <begin position="223"/>
        <end position="242"/>
    </location>
</feature>
<feature type="region of interest" description="Disordered" evidence="6">
    <location>
        <begin position="137"/>
        <end position="161"/>
    </location>
</feature>
<dbReference type="GO" id="GO:0031683">
    <property type="term" value="F:G-protein beta/gamma-subunit complex binding"/>
    <property type="evidence" value="ECO:0007669"/>
    <property type="project" value="InterPro"/>
</dbReference>
<dbReference type="InterPro" id="IPR027417">
    <property type="entry name" value="P-loop_NTPase"/>
</dbReference>
<keyword evidence="5" id="KW-0460">Magnesium</keyword>
<evidence type="ECO:0000256" key="2">
    <source>
        <dbReference type="ARBA" id="ARBA00023134"/>
    </source>
</evidence>
<feature type="compositionally biased region" description="Low complexity" evidence="6">
    <location>
        <begin position="1"/>
        <end position="14"/>
    </location>
</feature>
<gene>
    <name evidence="7" type="ORF">M422DRAFT_260998</name>
</gene>
<evidence type="ECO:0000313" key="7">
    <source>
        <dbReference type="EMBL" id="KIJ36648.1"/>
    </source>
</evidence>
<evidence type="ECO:0000256" key="5">
    <source>
        <dbReference type="PIRSR" id="PIRSR601019-2"/>
    </source>
</evidence>
<dbReference type="OrthoDB" id="5817230at2759"/>
<evidence type="ECO:0000256" key="1">
    <source>
        <dbReference type="ARBA" id="ARBA00022741"/>
    </source>
</evidence>
<dbReference type="Pfam" id="PF00503">
    <property type="entry name" value="G-alpha"/>
    <property type="match status" value="1"/>
</dbReference>
<sequence length="242" mass="27164">MASSSRSPQGGRRSTMSVDSEDPLAVMTAPPEGETPEEAVERIKREKVASKISDDIDKELLKEAQAAKKRDCIKILLLGQSESGKSTVLKNFQKRYDPAAFNRERAVWRAVCQLNVVRSFGIILDILNRHDNFYPHQLTPPTSPSDNPAAPDFSIQPITDRSTNLTSEHRRIILRLAPLRQVEQALTQRFKPLPLSPPISPLASSRSHQELHVNGYAWQRAREHRLSQGRTTAESEDDALAR</sequence>